<keyword evidence="1" id="KW-0175">Coiled coil</keyword>
<comment type="caution">
    <text evidence="2">The sequence shown here is derived from an EMBL/GenBank/DDBJ whole genome shotgun (WGS) entry which is preliminary data.</text>
</comment>
<dbReference type="Proteomes" id="UP000789901">
    <property type="component" value="Unassembled WGS sequence"/>
</dbReference>
<feature type="non-terminal residue" evidence="2">
    <location>
        <position position="54"/>
    </location>
</feature>
<protein>
    <submittedName>
        <fullName evidence="2">8527_t:CDS:1</fullName>
    </submittedName>
</protein>
<sequence>LEYKEEANELELKLEKAIELKLELEKVANKMELELEKGVNKQESLSFISINSLD</sequence>
<dbReference type="EMBL" id="CAJVQB010084070">
    <property type="protein sequence ID" value="CAG8846562.1"/>
    <property type="molecule type" value="Genomic_DNA"/>
</dbReference>
<name>A0ABN7X5Q2_GIGMA</name>
<keyword evidence="3" id="KW-1185">Reference proteome</keyword>
<feature type="coiled-coil region" evidence="1">
    <location>
        <begin position="3"/>
        <end position="37"/>
    </location>
</feature>
<evidence type="ECO:0000313" key="2">
    <source>
        <dbReference type="EMBL" id="CAG8846562.1"/>
    </source>
</evidence>
<evidence type="ECO:0000313" key="3">
    <source>
        <dbReference type="Proteomes" id="UP000789901"/>
    </source>
</evidence>
<reference evidence="2 3" key="1">
    <citation type="submission" date="2021-06" db="EMBL/GenBank/DDBJ databases">
        <authorList>
            <person name="Kallberg Y."/>
            <person name="Tangrot J."/>
            <person name="Rosling A."/>
        </authorList>
    </citation>
    <scope>NUCLEOTIDE SEQUENCE [LARGE SCALE GENOMIC DNA]</scope>
    <source>
        <strain evidence="2 3">120-4 pot B 10/14</strain>
    </source>
</reference>
<organism evidence="2 3">
    <name type="scientific">Gigaspora margarita</name>
    <dbReference type="NCBI Taxonomy" id="4874"/>
    <lineage>
        <taxon>Eukaryota</taxon>
        <taxon>Fungi</taxon>
        <taxon>Fungi incertae sedis</taxon>
        <taxon>Mucoromycota</taxon>
        <taxon>Glomeromycotina</taxon>
        <taxon>Glomeromycetes</taxon>
        <taxon>Diversisporales</taxon>
        <taxon>Gigasporaceae</taxon>
        <taxon>Gigaspora</taxon>
    </lineage>
</organism>
<feature type="non-terminal residue" evidence="2">
    <location>
        <position position="1"/>
    </location>
</feature>
<proteinExistence type="predicted"/>
<gene>
    <name evidence="2" type="ORF">GMARGA_LOCUS38225</name>
</gene>
<accession>A0ABN7X5Q2</accession>
<evidence type="ECO:0000256" key="1">
    <source>
        <dbReference type="SAM" id="Coils"/>
    </source>
</evidence>